<dbReference type="PANTHER" id="PTHR36577">
    <property type="entry name" value="DUF521 DOMAIN PROTEIN (AFU_ORTHOLOGUE AFUA_6G00490)"/>
    <property type="match status" value="1"/>
</dbReference>
<dbReference type="InterPro" id="IPR007506">
    <property type="entry name" value="PMDh-L-like_dom"/>
</dbReference>
<dbReference type="CDD" id="cd01355">
    <property type="entry name" value="AcnX"/>
    <property type="match status" value="1"/>
</dbReference>
<dbReference type="AlphaFoldDB" id="A0A3B0W223"/>
<gene>
    <name evidence="4" type="ORF">MNBD_CHLOROFLEXI01-3018</name>
</gene>
<dbReference type="Pfam" id="PF04412">
    <property type="entry name" value="AcnX"/>
    <property type="match status" value="1"/>
</dbReference>
<name>A0A3B0W223_9ZZZZ</name>
<feature type="domain" description="Phosphomevalonate dehydratase large subunit-like" evidence="3">
    <location>
        <begin position="4"/>
        <end position="405"/>
    </location>
</feature>
<reference evidence="4" key="1">
    <citation type="submission" date="2018-06" db="EMBL/GenBank/DDBJ databases">
        <authorList>
            <person name="Zhirakovskaya E."/>
        </authorList>
    </citation>
    <scope>NUCLEOTIDE SEQUENCE</scope>
</reference>
<dbReference type="EMBL" id="UOEU01001066">
    <property type="protein sequence ID" value="VAW43339.1"/>
    <property type="molecule type" value="Genomic_DNA"/>
</dbReference>
<dbReference type="PANTHER" id="PTHR36577:SF3">
    <property type="entry name" value="DUF521 DOMAIN PROTEIN (AFU_ORTHOLOGUE AFUA_6G00490)"/>
    <property type="match status" value="1"/>
</dbReference>
<keyword evidence="2" id="KW-0456">Lyase</keyword>
<protein>
    <recommendedName>
        <fullName evidence="3">Phosphomevalonate dehydratase large subunit-like domain-containing protein</fullName>
    </recommendedName>
</protein>
<evidence type="ECO:0000256" key="1">
    <source>
        <dbReference type="ARBA" id="ARBA00023004"/>
    </source>
</evidence>
<evidence type="ECO:0000313" key="4">
    <source>
        <dbReference type="EMBL" id="VAW43339.1"/>
    </source>
</evidence>
<keyword evidence="1" id="KW-0408">Iron</keyword>
<evidence type="ECO:0000259" key="3">
    <source>
        <dbReference type="Pfam" id="PF04412"/>
    </source>
</evidence>
<dbReference type="GO" id="GO:0016829">
    <property type="term" value="F:lyase activity"/>
    <property type="evidence" value="ECO:0007669"/>
    <property type="project" value="UniProtKB-KW"/>
</dbReference>
<accession>A0A3B0W223</accession>
<sequence>MPLILSPQDQAMRNGDFGAAAQMAMQILSTMANVYDAVELLDIESAHIDGCLYHGQSGLDFAQRLVDGGAQVRVPTTLNVGAIDLLHPEQFQGSADLAQRAAQLMQSYQQMGCNPIWTCAPYQAMHRPAFGSQIAWAESNAIVFANSVLGARSNRYGDFIDICAAITGRAPAVGLHLKPNRQGQILFHLTNIPPKLLREDVFFPVLGYFIGANSQNRIPVIVGLPPETTEDQLKALGAAAASSGAVALFHAVGITPEAPTLAEACQNQPAETEIAVTMAEIRTTLGKLATVPDGRIQVVALGSPHFSLHEFEKLLPLIEQYPPHPSIDFIVCTNRLALGTLQKRGWLAQMRAAGVRVIVDTCVVVTPIVRSNGGVLMTNSGKFAHYSPGNIGLEVVFGSLAECVRSAAQEQVWRDKALWLHKN</sequence>
<proteinExistence type="predicted"/>
<organism evidence="4">
    <name type="scientific">hydrothermal vent metagenome</name>
    <dbReference type="NCBI Taxonomy" id="652676"/>
    <lineage>
        <taxon>unclassified sequences</taxon>
        <taxon>metagenomes</taxon>
        <taxon>ecological metagenomes</taxon>
    </lineage>
</organism>
<evidence type="ECO:0000256" key="2">
    <source>
        <dbReference type="ARBA" id="ARBA00023239"/>
    </source>
</evidence>